<dbReference type="PANTHER" id="PTHR43115:SF4">
    <property type="entry name" value="DEHYDROGENASE_REDUCTASE SDR FAMILY MEMBER 11"/>
    <property type="match status" value="1"/>
</dbReference>
<dbReference type="SMART" id="SM00822">
    <property type="entry name" value="PKS_KR"/>
    <property type="match status" value="1"/>
</dbReference>
<evidence type="ECO:0000313" key="5">
    <source>
        <dbReference type="EMBL" id="GAA3894726.1"/>
    </source>
</evidence>
<evidence type="ECO:0000256" key="2">
    <source>
        <dbReference type="ARBA" id="ARBA00023002"/>
    </source>
</evidence>
<evidence type="ECO:0000259" key="4">
    <source>
        <dbReference type="SMART" id="SM00822"/>
    </source>
</evidence>
<dbReference type="EMBL" id="BAAAZA010000032">
    <property type="protein sequence ID" value="GAA3894726.1"/>
    <property type="molecule type" value="Genomic_DNA"/>
</dbReference>
<evidence type="ECO:0000256" key="3">
    <source>
        <dbReference type="RuleBase" id="RU000363"/>
    </source>
</evidence>
<keyword evidence="2" id="KW-0560">Oxidoreductase</keyword>
<gene>
    <name evidence="5" type="ORF">GCM10022207_73590</name>
</gene>
<dbReference type="InterPro" id="IPR002347">
    <property type="entry name" value="SDR_fam"/>
</dbReference>
<reference evidence="6" key="1">
    <citation type="journal article" date="2019" name="Int. J. Syst. Evol. Microbiol.">
        <title>The Global Catalogue of Microorganisms (GCM) 10K type strain sequencing project: providing services to taxonomists for standard genome sequencing and annotation.</title>
        <authorList>
            <consortium name="The Broad Institute Genomics Platform"/>
            <consortium name="The Broad Institute Genome Sequencing Center for Infectious Disease"/>
            <person name="Wu L."/>
            <person name="Ma J."/>
        </authorList>
    </citation>
    <scope>NUCLEOTIDE SEQUENCE [LARGE SCALE GENOMIC DNA]</scope>
    <source>
        <strain evidence="6">JCM 16578</strain>
    </source>
</reference>
<dbReference type="Proteomes" id="UP001501563">
    <property type="component" value="Unassembled WGS sequence"/>
</dbReference>
<dbReference type="PRINTS" id="PR00081">
    <property type="entry name" value="GDHRDH"/>
</dbReference>
<dbReference type="InterPro" id="IPR036291">
    <property type="entry name" value="NAD(P)-bd_dom_sf"/>
</dbReference>
<feature type="domain" description="Ketoreductase" evidence="4">
    <location>
        <begin position="4"/>
        <end position="181"/>
    </location>
</feature>
<organism evidence="5 6">
    <name type="scientific">Streptomyces lannensis</name>
    <dbReference type="NCBI Taxonomy" id="766498"/>
    <lineage>
        <taxon>Bacteria</taxon>
        <taxon>Bacillati</taxon>
        <taxon>Actinomycetota</taxon>
        <taxon>Actinomycetes</taxon>
        <taxon>Kitasatosporales</taxon>
        <taxon>Streptomycetaceae</taxon>
        <taxon>Streptomyces</taxon>
    </lineage>
</organism>
<dbReference type="InterPro" id="IPR057326">
    <property type="entry name" value="KR_dom"/>
</dbReference>
<sequence length="241" mass="25476">MSSKIVLITGASSGLGAATARRLAGEGHHVVVGARRVDRLDALVRELQEAGHKADRAAVDVTAADSVKAFVEGAHSRHGRVDVLVNNAGVMPLSRLDAARLQDWNQMIDVNIRGVLHGIAAALPLMKSQGHGHIINMASTLGHYVAPATAVYSATKYAVRAISEGLRKENNDVRVTDISPSFTESELIQGGDPGTMAYIRSMADSLQLPASSVADAIAYVIGQPNDVDVSEIVVRPRAEFA</sequence>
<dbReference type="PRINTS" id="PR00080">
    <property type="entry name" value="SDRFAMILY"/>
</dbReference>
<dbReference type="SUPFAM" id="SSF51735">
    <property type="entry name" value="NAD(P)-binding Rossmann-fold domains"/>
    <property type="match status" value="1"/>
</dbReference>
<dbReference type="Gene3D" id="3.40.50.720">
    <property type="entry name" value="NAD(P)-binding Rossmann-like Domain"/>
    <property type="match status" value="1"/>
</dbReference>
<name>A0ABP7L4C5_9ACTN</name>
<dbReference type="Pfam" id="PF00106">
    <property type="entry name" value="adh_short"/>
    <property type="match status" value="1"/>
</dbReference>
<keyword evidence="6" id="KW-1185">Reference proteome</keyword>
<protein>
    <submittedName>
        <fullName evidence="5">SDR family oxidoreductase</fullName>
    </submittedName>
</protein>
<comment type="caution">
    <text evidence="5">The sequence shown here is derived from an EMBL/GenBank/DDBJ whole genome shotgun (WGS) entry which is preliminary data.</text>
</comment>
<dbReference type="RefSeq" id="WP_345553455.1">
    <property type="nucleotide sequence ID" value="NZ_BAAAZA010000032.1"/>
</dbReference>
<proteinExistence type="inferred from homology"/>
<dbReference type="PROSITE" id="PS00061">
    <property type="entry name" value="ADH_SHORT"/>
    <property type="match status" value="1"/>
</dbReference>
<dbReference type="PANTHER" id="PTHR43115">
    <property type="entry name" value="DEHYDROGENASE/REDUCTASE SDR FAMILY MEMBER 11"/>
    <property type="match status" value="1"/>
</dbReference>
<dbReference type="InterPro" id="IPR020904">
    <property type="entry name" value="Sc_DH/Rdtase_CS"/>
</dbReference>
<accession>A0ABP7L4C5</accession>
<evidence type="ECO:0000313" key="6">
    <source>
        <dbReference type="Proteomes" id="UP001501563"/>
    </source>
</evidence>
<comment type="similarity">
    <text evidence="1 3">Belongs to the short-chain dehydrogenases/reductases (SDR) family.</text>
</comment>
<evidence type="ECO:0000256" key="1">
    <source>
        <dbReference type="ARBA" id="ARBA00006484"/>
    </source>
</evidence>